<dbReference type="STRING" id="119641.SAMN05421842_1027"/>
<keyword evidence="9 15" id="KW-0812">Transmembrane</keyword>
<comment type="function">
    <text evidence="1">Multidrug efflux pump.</text>
</comment>
<feature type="transmembrane region" description="Helical" evidence="15">
    <location>
        <begin position="95"/>
        <end position="117"/>
    </location>
</feature>
<feature type="transmembrane region" description="Helical" evidence="15">
    <location>
        <begin position="166"/>
        <end position="188"/>
    </location>
</feature>
<evidence type="ECO:0000256" key="14">
    <source>
        <dbReference type="ARBA" id="ARBA00031636"/>
    </source>
</evidence>
<feature type="transmembrane region" description="Helical" evidence="15">
    <location>
        <begin position="16"/>
        <end position="34"/>
    </location>
</feature>
<keyword evidence="13" id="KW-0046">Antibiotic resistance</keyword>
<dbReference type="PANTHER" id="PTHR43298:SF2">
    <property type="entry name" value="FMN_FAD EXPORTER YEEO-RELATED"/>
    <property type="match status" value="1"/>
</dbReference>
<keyword evidence="10 15" id="KW-1133">Transmembrane helix</keyword>
<evidence type="ECO:0000256" key="10">
    <source>
        <dbReference type="ARBA" id="ARBA00022989"/>
    </source>
</evidence>
<dbReference type="GO" id="GO:0046677">
    <property type="term" value="P:response to antibiotic"/>
    <property type="evidence" value="ECO:0007669"/>
    <property type="project" value="UniProtKB-KW"/>
</dbReference>
<sequence>MEINNKLFENEKISKAIIKLAIPLTISLFVSELYNMVDTVFVGRFIGPSAIGALTIAFPIQRLLISIGSLIAVGASTYVARMLGEKKYRNIKNAIFTSVFSTLILLFSISLLIFVFIEPVLKALGASDTLYPLAKTYTVIILLGGVFQSLAVVISYIITSLGNPKITLYSNGLGAIINVIIDFVFVGILNWGVAGAAIATVISQIIAFIFVIYSYNKVKKNITDLANEMPIKNSNIKIGFEFGILFVILSVGFSSFIVEISDAIVAMFLNNILFLQGGDSAIIIIGTITKVSMFMFITIIGISSAMQPIIAYNYGGNNTKRVNETIKVGSKYLLGASFILWIILMSATKPILGFFLKDEVLLPQAILAFRICISLLPTASIYYVCIYYYQAIGRASTSFFLSLYRQILLFIPLAIILVNYLGVIGAWIAFPVSDIISAITSLFLIKKVNLSKDTSFTISNKKLIKTLS</sequence>
<evidence type="ECO:0000256" key="15">
    <source>
        <dbReference type="SAM" id="Phobius"/>
    </source>
</evidence>
<feature type="transmembrane region" description="Helical" evidence="15">
    <location>
        <begin position="367"/>
        <end position="389"/>
    </location>
</feature>
<evidence type="ECO:0000256" key="13">
    <source>
        <dbReference type="ARBA" id="ARBA00023251"/>
    </source>
</evidence>
<dbReference type="GO" id="GO:0006811">
    <property type="term" value="P:monoatomic ion transport"/>
    <property type="evidence" value="ECO:0007669"/>
    <property type="project" value="UniProtKB-KW"/>
</dbReference>
<keyword evidence="7" id="KW-0050">Antiport</keyword>
<evidence type="ECO:0000256" key="4">
    <source>
        <dbReference type="ARBA" id="ARBA00020268"/>
    </source>
</evidence>
<dbReference type="GO" id="GO:0005886">
    <property type="term" value="C:plasma membrane"/>
    <property type="evidence" value="ECO:0007669"/>
    <property type="project" value="UniProtKB-SubCell"/>
</dbReference>
<gene>
    <name evidence="16" type="ORF">SAMN05421842_1027</name>
</gene>
<dbReference type="InterPro" id="IPR050222">
    <property type="entry name" value="MATE_MdtK"/>
</dbReference>
<evidence type="ECO:0000256" key="11">
    <source>
        <dbReference type="ARBA" id="ARBA00023065"/>
    </source>
</evidence>
<dbReference type="GO" id="GO:0015297">
    <property type="term" value="F:antiporter activity"/>
    <property type="evidence" value="ECO:0007669"/>
    <property type="project" value="UniProtKB-KW"/>
</dbReference>
<dbReference type="Proteomes" id="UP000199263">
    <property type="component" value="Unassembled WGS sequence"/>
</dbReference>
<keyword evidence="11" id="KW-0406">Ion transport</keyword>
<dbReference type="PIRSF" id="PIRSF006603">
    <property type="entry name" value="DinF"/>
    <property type="match status" value="1"/>
</dbReference>
<dbReference type="InterPro" id="IPR002528">
    <property type="entry name" value="MATE_fam"/>
</dbReference>
<proteinExistence type="inferred from homology"/>
<evidence type="ECO:0000313" key="16">
    <source>
        <dbReference type="EMBL" id="SFC27435.1"/>
    </source>
</evidence>
<evidence type="ECO:0000256" key="2">
    <source>
        <dbReference type="ARBA" id="ARBA00004651"/>
    </source>
</evidence>
<dbReference type="AlphaFoldDB" id="A0A1I1HUF7"/>
<evidence type="ECO:0000256" key="3">
    <source>
        <dbReference type="ARBA" id="ARBA00008417"/>
    </source>
</evidence>
<keyword evidence="17" id="KW-1185">Reference proteome</keyword>
<accession>A0A1I1HUF7</accession>
<dbReference type="PANTHER" id="PTHR43298">
    <property type="entry name" value="MULTIDRUG RESISTANCE PROTEIN NORM-RELATED"/>
    <property type="match status" value="1"/>
</dbReference>
<feature type="transmembrane region" description="Helical" evidence="15">
    <location>
        <begin position="332"/>
        <end position="355"/>
    </location>
</feature>
<dbReference type="InterPro" id="IPR048279">
    <property type="entry name" value="MdtK-like"/>
</dbReference>
<dbReference type="CDD" id="cd13143">
    <property type="entry name" value="MATE_MepA_like"/>
    <property type="match status" value="1"/>
</dbReference>
<keyword evidence="8" id="KW-1003">Cell membrane</keyword>
<dbReference type="InterPro" id="IPR045070">
    <property type="entry name" value="MATE_MepA-like"/>
</dbReference>
<dbReference type="Pfam" id="PF01554">
    <property type="entry name" value="MatE"/>
    <property type="match status" value="2"/>
</dbReference>
<protein>
    <recommendedName>
        <fullName evidence="5">Multidrug export protein MepA</fullName>
    </recommendedName>
    <alternativeName>
        <fullName evidence="14">Multidrug-efflux transporter</fullName>
    </alternativeName>
    <alternativeName>
        <fullName evidence="4">Probable multidrug resistance protein NorM</fullName>
    </alternativeName>
</protein>
<comment type="subcellular location">
    <subcellularLocation>
        <location evidence="2">Cell membrane</location>
        <topology evidence="2">Multi-pass membrane protein</topology>
    </subcellularLocation>
</comment>
<dbReference type="RefSeq" id="WP_090088186.1">
    <property type="nucleotide sequence ID" value="NZ_FOMG01000002.1"/>
</dbReference>
<evidence type="ECO:0000256" key="12">
    <source>
        <dbReference type="ARBA" id="ARBA00023136"/>
    </source>
</evidence>
<feature type="transmembrane region" description="Helical" evidence="15">
    <location>
        <begin position="194"/>
        <end position="215"/>
    </location>
</feature>
<feature type="transmembrane region" description="Helical" evidence="15">
    <location>
        <begin position="236"/>
        <end position="258"/>
    </location>
</feature>
<organism evidence="16 17">
    <name type="scientific">Clostridium uliginosum</name>
    <dbReference type="NCBI Taxonomy" id="119641"/>
    <lineage>
        <taxon>Bacteria</taxon>
        <taxon>Bacillati</taxon>
        <taxon>Bacillota</taxon>
        <taxon>Clostridia</taxon>
        <taxon>Eubacteriales</taxon>
        <taxon>Clostridiaceae</taxon>
        <taxon>Clostridium</taxon>
    </lineage>
</organism>
<comment type="similarity">
    <text evidence="3">Belongs to the multi antimicrobial extrusion (MATE) (TC 2.A.66.1) family. MepA subfamily.</text>
</comment>
<dbReference type="EMBL" id="FOMG01000002">
    <property type="protein sequence ID" value="SFC27435.1"/>
    <property type="molecule type" value="Genomic_DNA"/>
</dbReference>
<keyword evidence="6" id="KW-0813">Transport</keyword>
<evidence type="ECO:0000256" key="9">
    <source>
        <dbReference type="ARBA" id="ARBA00022692"/>
    </source>
</evidence>
<name>A0A1I1HUF7_9CLOT</name>
<dbReference type="OrthoDB" id="9811110at2"/>
<evidence type="ECO:0000256" key="5">
    <source>
        <dbReference type="ARBA" id="ARBA00022106"/>
    </source>
</evidence>
<evidence type="ECO:0000256" key="8">
    <source>
        <dbReference type="ARBA" id="ARBA00022475"/>
    </source>
</evidence>
<evidence type="ECO:0000313" key="17">
    <source>
        <dbReference type="Proteomes" id="UP000199263"/>
    </source>
</evidence>
<evidence type="ECO:0000256" key="1">
    <source>
        <dbReference type="ARBA" id="ARBA00003408"/>
    </source>
</evidence>
<feature type="transmembrane region" description="Helical" evidence="15">
    <location>
        <begin position="137"/>
        <end position="159"/>
    </location>
</feature>
<evidence type="ECO:0000256" key="7">
    <source>
        <dbReference type="ARBA" id="ARBA00022449"/>
    </source>
</evidence>
<keyword evidence="12 15" id="KW-0472">Membrane</keyword>
<dbReference type="GO" id="GO:0042910">
    <property type="term" value="F:xenobiotic transmembrane transporter activity"/>
    <property type="evidence" value="ECO:0007669"/>
    <property type="project" value="InterPro"/>
</dbReference>
<reference evidence="16 17" key="1">
    <citation type="submission" date="2016-10" db="EMBL/GenBank/DDBJ databases">
        <authorList>
            <person name="de Groot N.N."/>
        </authorList>
    </citation>
    <scope>NUCLEOTIDE SEQUENCE [LARGE SCALE GENOMIC DNA]</scope>
    <source>
        <strain evidence="16 17">DSM 12992</strain>
    </source>
</reference>
<evidence type="ECO:0000256" key="6">
    <source>
        <dbReference type="ARBA" id="ARBA00022448"/>
    </source>
</evidence>